<dbReference type="AlphaFoldDB" id="B3RTS0"/>
<evidence type="ECO:0000313" key="3">
    <source>
        <dbReference type="EMBL" id="EDV26185.1"/>
    </source>
</evidence>
<feature type="transmembrane region" description="Helical" evidence="2">
    <location>
        <begin position="109"/>
        <end position="133"/>
    </location>
</feature>
<name>B3RTS0_TRIAD</name>
<feature type="transmembrane region" description="Helical" evidence="2">
    <location>
        <begin position="72"/>
        <end position="97"/>
    </location>
</feature>
<keyword evidence="4" id="KW-1185">Reference proteome</keyword>
<dbReference type="EMBL" id="DS985244">
    <property type="protein sequence ID" value="EDV26185.1"/>
    <property type="molecule type" value="Genomic_DNA"/>
</dbReference>
<organism evidence="3 4">
    <name type="scientific">Trichoplax adhaerens</name>
    <name type="common">Trichoplax reptans</name>
    <dbReference type="NCBI Taxonomy" id="10228"/>
    <lineage>
        <taxon>Eukaryota</taxon>
        <taxon>Metazoa</taxon>
        <taxon>Placozoa</taxon>
        <taxon>Uniplacotomia</taxon>
        <taxon>Trichoplacea</taxon>
        <taxon>Trichoplacidae</taxon>
        <taxon>Trichoplax</taxon>
    </lineage>
</organism>
<dbReference type="PANTHER" id="PTHR23320">
    <property type="entry name" value="MEMBRANE-SPANNING 4-DOMAINS SUBFAMILY A MS4A -RELATED"/>
    <property type="match status" value="1"/>
</dbReference>
<feature type="region of interest" description="Disordered" evidence="1">
    <location>
        <begin position="236"/>
        <end position="266"/>
    </location>
</feature>
<dbReference type="GeneID" id="6753431"/>
<keyword evidence="2" id="KW-0472">Membrane</keyword>
<proteinExistence type="predicted"/>
<dbReference type="KEGG" id="tad:TRIADDRAFT_56024"/>
<dbReference type="InParanoid" id="B3RTS0"/>
<keyword evidence="2" id="KW-0812">Transmembrane</keyword>
<keyword evidence="2" id="KW-1133">Transmembrane helix</keyword>
<dbReference type="Proteomes" id="UP000009022">
    <property type="component" value="Unassembled WGS sequence"/>
</dbReference>
<feature type="transmembrane region" description="Helical" evidence="2">
    <location>
        <begin position="139"/>
        <end position="164"/>
    </location>
</feature>
<evidence type="ECO:0000313" key="4">
    <source>
        <dbReference type="Proteomes" id="UP000009022"/>
    </source>
</evidence>
<dbReference type="HOGENOM" id="CLU_1047068_0_0_1"/>
<evidence type="ECO:0000256" key="1">
    <source>
        <dbReference type="SAM" id="MobiDB-lite"/>
    </source>
</evidence>
<feature type="transmembrane region" description="Helical" evidence="2">
    <location>
        <begin position="43"/>
        <end position="66"/>
    </location>
</feature>
<dbReference type="CTD" id="6753431"/>
<dbReference type="PhylomeDB" id="B3RTS0"/>
<gene>
    <name evidence="3" type="ORF">TRIADDRAFT_56024</name>
</gene>
<feature type="compositionally biased region" description="Low complexity" evidence="1">
    <location>
        <begin position="237"/>
        <end position="252"/>
    </location>
</feature>
<dbReference type="RefSeq" id="XP_002112218.1">
    <property type="nucleotide sequence ID" value="XM_002112182.1"/>
</dbReference>
<accession>B3RTS0</accession>
<evidence type="ECO:0000256" key="2">
    <source>
        <dbReference type="SAM" id="Phobius"/>
    </source>
</evidence>
<reference evidence="3 4" key="1">
    <citation type="journal article" date="2008" name="Nature">
        <title>The Trichoplax genome and the nature of placozoans.</title>
        <authorList>
            <person name="Srivastava M."/>
            <person name="Begovic E."/>
            <person name="Chapman J."/>
            <person name="Putnam N.H."/>
            <person name="Hellsten U."/>
            <person name="Kawashima T."/>
            <person name="Kuo A."/>
            <person name="Mitros T."/>
            <person name="Salamov A."/>
            <person name="Carpenter M.L."/>
            <person name="Signorovitch A.Y."/>
            <person name="Moreno M.A."/>
            <person name="Kamm K."/>
            <person name="Grimwood J."/>
            <person name="Schmutz J."/>
            <person name="Shapiro H."/>
            <person name="Grigoriev I.V."/>
            <person name="Buss L.W."/>
            <person name="Schierwater B."/>
            <person name="Dellaporta S.L."/>
            <person name="Rokhsar D.S."/>
        </authorList>
    </citation>
    <scope>NUCLEOTIDE SEQUENCE [LARGE SCALE GENOMIC DNA]</scope>
    <source>
        <strain evidence="3 4">Grell-BS-1999</strain>
    </source>
</reference>
<dbReference type="InterPro" id="IPR030417">
    <property type="entry name" value="MS4A"/>
</dbReference>
<dbReference type="PANTHER" id="PTHR23320:SF142">
    <property type="entry name" value="MARVEL DOMAIN-CONTAINING PROTEIN"/>
    <property type="match status" value="1"/>
</dbReference>
<sequence length="266" mass="29469">MLAATTVRPNVQVNTQQYVSNTNVPQKRRKEFKLPEQLRYKSYVLGIILTVYGSITMIIGILGLILVYRYTFIYATAVNLWAGLFPLLAGIFGILSFKIPVNPHLMHNYYAFSLLSILSTGLQVIFGGVGFTADYFRRSIWYLIVTISLGVIGLIPSFAAMIILSHNIYCKGCCYITGESSSHPAQPASVQVFQPSVQPMGQNQVIVQSSNLPPYEVAQYTPAGPQPVTIGMVQSLPQQQQPSTQPNPNNYPNDKEFVKVSPNPTF</sequence>
<protein>
    <submittedName>
        <fullName evidence="3">Uncharacterized protein</fullName>
    </submittedName>
</protein>